<gene>
    <name evidence="7" type="ORF">J0M35_15140</name>
</gene>
<comment type="caution">
    <text evidence="7">The sequence shown here is derived from an EMBL/GenBank/DDBJ whole genome shotgun (WGS) entry which is preliminary data.</text>
</comment>
<feature type="transmembrane region" description="Helical" evidence="6">
    <location>
        <begin position="101"/>
        <end position="122"/>
    </location>
</feature>
<evidence type="ECO:0000256" key="3">
    <source>
        <dbReference type="ARBA" id="ARBA00022692"/>
    </source>
</evidence>
<evidence type="ECO:0000256" key="2">
    <source>
        <dbReference type="ARBA" id="ARBA00022475"/>
    </source>
</evidence>
<dbReference type="PANTHER" id="PTHR33529">
    <property type="entry name" value="SLR0882 PROTEIN-RELATED"/>
    <property type="match status" value="1"/>
</dbReference>
<evidence type="ECO:0000313" key="8">
    <source>
        <dbReference type="Proteomes" id="UP000664277"/>
    </source>
</evidence>
<dbReference type="Proteomes" id="UP000664277">
    <property type="component" value="Unassembled WGS sequence"/>
</dbReference>
<sequence>MTFGLKLIDRYIANEFWQPLLFGIGIVTGVWFGAEQLKSIFNLVMRSGVPLEMALTILGLHLPEVIVMTIPIGVLLGTLLVFNRLSGDSEILALRTSGVSFYRIMAAPLMFGVLTSFVSLGLNECVVPWANRTSKRLEWVALYKTELPAGQANFTYFERGKDLALNRIFYVGYYSGRDLSNIIVLDFSTDKLVKIIAASNGLWNNGEWTLMNGRTYVLSGESDVTRVLRFDKLVIPGLGTVQKVMETGKVSPKEMNMLELGHYLDLLKESNSVTNDLLVRYYQKFSQPLACLIVALAGAPLGLLARRSRSNMGLIYSAVIVFLYYVLQSSSGAMGDAGRIPAMLAAWMPNLVIGALGIVILYFKAK</sequence>
<evidence type="ECO:0000256" key="1">
    <source>
        <dbReference type="ARBA" id="ARBA00004651"/>
    </source>
</evidence>
<dbReference type="AlphaFoldDB" id="A0A8J7TND3"/>
<feature type="transmembrane region" description="Helical" evidence="6">
    <location>
        <begin position="285"/>
        <end position="305"/>
    </location>
</feature>
<dbReference type="Pfam" id="PF03739">
    <property type="entry name" value="LptF_LptG"/>
    <property type="match status" value="1"/>
</dbReference>
<dbReference type="PANTHER" id="PTHR33529:SF6">
    <property type="entry name" value="YJGP_YJGQ FAMILY PERMEASE"/>
    <property type="match status" value="1"/>
</dbReference>
<protein>
    <submittedName>
        <fullName evidence="7">LptF/LptG family permease</fullName>
    </submittedName>
</protein>
<dbReference type="EMBL" id="JAFLCK010000023">
    <property type="protein sequence ID" value="MBN8661700.1"/>
    <property type="molecule type" value="Genomic_DNA"/>
</dbReference>
<feature type="transmembrane region" description="Helical" evidence="6">
    <location>
        <begin position="340"/>
        <end position="363"/>
    </location>
</feature>
<accession>A0A8J7TND3</accession>
<dbReference type="GO" id="GO:0043190">
    <property type="term" value="C:ATP-binding cassette (ABC) transporter complex"/>
    <property type="evidence" value="ECO:0007669"/>
    <property type="project" value="TreeGrafter"/>
</dbReference>
<evidence type="ECO:0000256" key="4">
    <source>
        <dbReference type="ARBA" id="ARBA00022989"/>
    </source>
</evidence>
<feature type="transmembrane region" description="Helical" evidence="6">
    <location>
        <begin position="16"/>
        <end position="34"/>
    </location>
</feature>
<evidence type="ECO:0000256" key="5">
    <source>
        <dbReference type="ARBA" id="ARBA00023136"/>
    </source>
</evidence>
<keyword evidence="4 6" id="KW-1133">Transmembrane helix</keyword>
<evidence type="ECO:0000256" key="6">
    <source>
        <dbReference type="SAM" id="Phobius"/>
    </source>
</evidence>
<name>A0A8J7TND3_9BACT</name>
<evidence type="ECO:0000313" key="7">
    <source>
        <dbReference type="EMBL" id="MBN8661700.1"/>
    </source>
</evidence>
<feature type="transmembrane region" description="Helical" evidence="6">
    <location>
        <begin position="54"/>
        <end position="81"/>
    </location>
</feature>
<keyword evidence="2" id="KW-1003">Cell membrane</keyword>
<comment type="subcellular location">
    <subcellularLocation>
        <location evidence="1">Cell membrane</location>
        <topology evidence="1">Multi-pass membrane protein</topology>
    </subcellularLocation>
</comment>
<feature type="transmembrane region" description="Helical" evidence="6">
    <location>
        <begin position="312"/>
        <end position="328"/>
    </location>
</feature>
<keyword evidence="5 6" id="KW-0472">Membrane</keyword>
<keyword evidence="3 6" id="KW-0812">Transmembrane</keyword>
<dbReference type="InterPro" id="IPR005495">
    <property type="entry name" value="LptG/LptF_permease"/>
</dbReference>
<proteinExistence type="predicted"/>
<dbReference type="GO" id="GO:0015920">
    <property type="term" value="P:lipopolysaccharide transport"/>
    <property type="evidence" value="ECO:0007669"/>
    <property type="project" value="TreeGrafter"/>
</dbReference>
<organism evidence="7 8">
    <name type="scientific">Candidatus Obscuribacter phosphatis</name>
    <dbReference type="NCBI Taxonomy" id="1906157"/>
    <lineage>
        <taxon>Bacteria</taxon>
        <taxon>Bacillati</taxon>
        <taxon>Candidatus Melainabacteria</taxon>
        <taxon>Candidatus Obscuribacterales</taxon>
        <taxon>Candidatus Obscuribacteraceae</taxon>
        <taxon>Candidatus Obscuribacter</taxon>
    </lineage>
</organism>
<reference evidence="7" key="1">
    <citation type="submission" date="2021-02" db="EMBL/GenBank/DDBJ databases">
        <title>Genome-Resolved Metagenomics of a Microbial Community Performing Photosynthetic Biological Nutrient Removal.</title>
        <authorList>
            <person name="Mcdaniel E.A."/>
        </authorList>
    </citation>
    <scope>NUCLEOTIDE SEQUENCE</scope>
    <source>
        <strain evidence="7">UWPOB_OBS1</strain>
    </source>
</reference>